<feature type="compositionally biased region" description="Polar residues" evidence="1">
    <location>
        <begin position="1"/>
        <end position="11"/>
    </location>
</feature>
<gene>
    <name evidence="2" type="ORF">chiPu_0003503</name>
</gene>
<feature type="region of interest" description="Disordered" evidence="1">
    <location>
        <begin position="1"/>
        <end position="25"/>
    </location>
</feature>
<comment type="caution">
    <text evidence="2">The sequence shown here is derived from an EMBL/GenBank/DDBJ whole genome shotgun (WGS) entry which is preliminary data.</text>
</comment>
<organism evidence="2 3">
    <name type="scientific">Chiloscyllium punctatum</name>
    <name type="common">Brownbanded bambooshark</name>
    <name type="synonym">Hemiscyllium punctatum</name>
    <dbReference type="NCBI Taxonomy" id="137246"/>
    <lineage>
        <taxon>Eukaryota</taxon>
        <taxon>Metazoa</taxon>
        <taxon>Chordata</taxon>
        <taxon>Craniata</taxon>
        <taxon>Vertebrata</taxon>
        <taxon>Chondrichthyes</taxon>
        <taxon>Elasmobranchii</taxon>
        <taxon>Galeomorphii</taxon>
        <taxon>Galeoidea</taxon>
        <taxon>Orectolobiformes</taxon>
        <taxon>Hemiscylliidae</taxon>
        <taxon>Chiloscyllium</taxon>
    </lineage>
</organism>
<dbReference type="EMBL" id="BEZZ01000076">
    <property type="protein sequence ID" value="GCC25098.1"/>
    <property type="molecule type" value="Genomic_DNA"/>
</dbReference>
<sequence length="73" mass="8292">MLSRRNNTSTTRCDREQRLTAPPQYHSQHILTAALSAALATPNENTVSSSLTSPPSCCNWQEFRELLREVYLQ</sequence>
<keyword evidence="3" id="KW-1185">Reference proteome</keyword>
<protein>
    <submittedName>
        <fullName evidence="2">Uncharacterized protein</fullName>
    </submittedName>
</protein>
<proteinExistence type="predicted"/>
<evidence type="ECO:0000256" key="1">
    <source>
        <dbReference type="SAM" id="MobiDB-lite"/>
    </source>
</evidence>
<dbReference type="Proteomes" id="UP000287033">
    <property type="component" value="Unassembled WGS sequence"/>
</dbReference>
<reference evidence="2 3" key="1">
    <citation type="journal article" date="2018" name="Nat. Ecol. Evol.">
        <title>Shark genomes provide insights into elasmobranch evolution and the origin of vertebrates.</title>
        <authorList>
            <person name="Hara Y"/>
            <person name="Yamaguchi K"/>
            <person name="Onimaru K"/>
            <person name="Kadota M"/>
            <person name="Koyanagi M"/>
            <person name="Keeley SD"/>
            <person name="Tatsumi K"/>
            <person name="Tanaka K"/>
            <person name="Motone F"/>
            <person name="Kageyama Y"/>
            <person name="Nozu R"/>
            <person name="Adachi N"/>
            <person name="Nishimura O"/>
            <person name="Nakagawa R"/>
            <person name="Tanegashima C"/>
            <person name="Kiyatake I"/>
            <person name="Matsumoto R"/>
            <person name="Murakumo K"/>
            <person name="Nishida K"/>
            <person name="Terakita A"/>
            <person name="Kuratani S"/>
            <person name="Sato K"/>
            <person name="Hyodo S Kuraku.S."/>
        </authorList>
    </citation>
    <scope>NUCLEOTIDE SEQUENCE [LARGE SCALE GENOMIC DNA]</scope>
</reference>
<evidence type="ECO:0000313" key="3">
    <source>
        <dbReference type="Proteomes" id="UP000287033"/>
    </source>
</evidence>
<evidence type="ECO:0000313" key="2">
    <source>
        <dbReference type="EMBL" id="GCC25098.1"/>
    </source>
</evidence>
<accession>A0A401S3Z6</accession>
<dbReference type="AlphaFoldDB" id="A0A401S3Z6"/>
<name>A0A401S3Z6_CHIPU</name>